<evidence type="ECO:0000256" key="9">
    <source>
        <dbReference type="ARBA" id="ARBA00023027"/>
    </source>
</evidence>
<accession>A0A2N6CXZ4</accession>
<reference evidence="13 14" key="1">
    <citation type="submission" date="2017-11" db="EMBL/GenBank/DDBJ databases">
        <title>Genome-resolved metagenomics identifies genetic mobility, metabolic interactions, and unexpected diversity in perchlorate-reducing communities.</title>
        <authorList>
            <person name="Barnum T.P."/>
            <person name="Figueroa I.A."/>
            <person name="Carlstrom C.I."/>
            <person name="Lucas L.N."/>
            <person name="Engelbrektson A.L."/>
            <person name="Coates J.D."/>
        </authorList>
    </citation>
    <scope>NUCLEOTIDE SEQUENCE [LARGE SCALE GENOMIC DNA]</scope>
    <source>
        <strain evidence="13">BM301</strain>
    </source>
</reference>
<dbReference type="NCBIfam" id="NF000840">
    <property type="entry name" value="PRK00071.1-3"/>
    <property type="match status" value="1"/>
</dbReference>
<keyword evidence="9 11" id="KW-0520">NAD</keyword>
<gene>
    <name evidence="11" type="primary">nadD</name>
    <name evidence="13" type="ORF">C0630_07230</name>
</gene>
<evidence type="ECO:0000256" key="5">
    <source>
        <dbReference type="ARBA" id="ARBA00022679"/>
    </source>
</evidence>
<name>A0A2N6CXZ4_9GAMM</name>
<dbReference type="SUPFAM" id="SSF52374">
    <property type="entry name" value="Nucleotidylyl transferase"/>
    <property type="match status" value="1"/>
</dbReference>
<evidence type="ECO:0000256" key="4">
    <source>
        <dbReference type="ARBA" id="ARBA00022642"/>
    </source>
</evidence>
<dbReference type="GO" id="GO:0009435">
    <property type="term" value="P:NAD+ biosynthetic process"/>
    <property type="evidence" value="ECO:0007669"/>
    <property type="project" value="UniProtKB-UniRule"/>
</dbReference>
<dbReference type="InterPro" id="IPR005248">
    <property type="entry name" value="NadD/NMNAT"/>
</dbReference>
<evidence type="ECO:0000256" key="11">
    <source>
        <dbReference type="HAMAP-Rule" id="MF_00244"/>
    </source>
</evidence>
<dbReference type="GO" id="GO:0004515">
    <property type="term" value="F:nicotinate-nucleotide adenylyltransferase activity"/>
    <property type="evidence" value="ECO:0007669"/>
    <property type="project" value="UniProtKB-UniRule"/>
</dbReference>
<dbReference type="Proteomes" id="UP000235015">
    <property type="component" value="Unassembled WGS sequence"/>
</dbReference>
<feature type="domain" description="Cytidyltransferase-like" evidence="12">
    <location>
        <begin position="4"/>
        <end position="175"/>
    </location>
</feature>
<dbReference type="RefSeq" id="WP_273438535.1">
    <property type="nucleotide sequence ID" value="NZ_PKUN01000008.1"/>
</dbReference>
<organism evidence="13 14">
    <name type="scientific">Sedimenticola selenatireducens</name>
    <dbReference type="NCBI Taxonomy" id="191960"/>
    <lineage>
        <taxon>Bacteria</taxon>
        <taxon>Pseudomonadati</taxon>
        <taxon>Pseudomonadota</taxon>
        <taxon>Gammaproteobacteria</taxon>
        <taxon>Chromatiales</taxon>
        <taxon>Sedimenticolaceae</taxon>
        <taxon>Sedimenticola</taxon>
    </lineage>
</organism>
<comment type="pathway">
    <text evidence="2 11">Cofactor biosynthesis; NAD(+) biosynthesis; deamido-NAD(+) from nicotinate D-ribonucleotide: step 1/1.</text>
</comment>
<comment type="catalytic activity">
    <reaction evidence="10 11">
        <text>nicotinate beta-D-ribonucleotide + ATP + H(+) = deamido-NAD(+) + diphosphate</text>
        <dbReference type="Rhea" id="RHEA:22860"/>
        <dbReference type="ChEBI" id="CHEBI:15378"/>
        <dbReference type="ChEBI" id="CHEBI:30616"/>
        <dbReference type="ChEBI" id="CHEBI:33019"/>
        <dbReference type="ChEBI" id="CHEBI:57502"/>
        <dbReference type="ChEBI" id="CHEBI:58437"/>
        <dbReference type="EC" id="2.7.7.18"/>
    </reaction>
</comment>
<keyword evidence="7 11" id="KW-0547">Nucleotide-binding</keyword>
<evidence type="ECO:0000313" key="14">
    <source>
        <dbReference type="Proteomes" id="UP000235015"/>
    </source>
</evidence>
<evidence type="ECO:0000256" key="7">
    <source>
        <dbReference type="ARBA" id="ARBA00022741"/>
    </source>
</evidence>
<evidence type="ECO:0000256" key="8">
    <source>
        <dbReference type="ARBA" id="ARBA00022840"/>
    </source>
</evidence>
<dbReference type="HAMAP" id="MF_00244">
    <property type="entry name" value="NaMN_adenylyltr"/>
    <property type="match status" value="1"/>
</dbReference>
<comment type="caution">
    <text evidence="13">The sequence shown here is derived from an EMBL/GenBank/DDBJ whole genome shotgun (WGS) entry which is preliminary data.</text>
</comment>
<dbReference type="Gene3D" id="3.40.50.620">
    <property type="entry name" value="HUPs"/>
    <property type="match status" value="1"/>
</dbReference>
<sequence length="204" mass="22827">MIGILGGTFDPIHYGHLRTALDVQQTLGLEEIRLVPLRDPPHRAHPTLSPADRLALLHAAVDDNPLFRVDTRELERSGKSYTLDTLRSLRSDQQGDTFCLLLGSDAFNGFHTWHRPDEILELAHLVVMQRPGEAEPAHYHEHLTHNPAALKQQAAGLILPLPVTQLEISATGIREMLGQGNSPRYLLPDAVLELIRQKRLYRSG</sequence>
<dbReference type="Pfam" id="PF01467">
    <property type="entry name" value="CTP_transf_like"/>
    <property type="match status" value="1"/>
</dbReference>
<keyword evidence="6 11" id="KW-0548">Nucleotidyltransferase</keyword>
<evidence type="ECO:0000256" key="1">
    <source>
        <dbReference type="ARBA" id="ARBA00002324"/>
    </source>
</evidence>
<dbReference type="InterPro" id="IPR004821">
    <property type="entry name" value="Cyt_trans-like"/>
</dbReference>
<dbReference type="PANTHER" id="PTHR39321">
    <property type="entry name" value="NICOTINATE-NUCLEOTIDE ADENYLYLTRANSFERASE-RELATED"/>
    <property type="match status" value="1"/>
</dbReference>
<comment type="function">
    <text evidence="1 11">Catalyzes the reversible adenylation of nicotinate mononucleotide (NaMN) to nicotinic acid adenine dinucleotide (NaAD).</text>
</comment>
<dbReference type="PANTHER" id="PTHR39321:SF3">
    <property type="entry name" value="PHOSPHOPANTETHEINE ADENYLYLTRANSFERASE"/>
    <property type="match status" value="1"/>
</dbReference>
<keyword evidence="8 11" id="KW-0067">ATP-binding</keyword>
<dbReference type="NCBIfam" id="TIGR00482">
    <property type="entry name" value="nicotinate (nicotinamide) nucleotide adenylyltransferase"/>
    <property type="match status" value="1"/>
</dbReference>
<comment type="similarity">
    <text evidence="3 11">Belongs to the NadD family.</text>
</comment>
<protein>
    <recommendedName>
        <fullName evidence="11">Probable nicotinate-nucleotide adenylyltransferase</fullName>
        <ecNumber evidence="11">2.7.7.18</ecNumber>
    </recommendedName>
    <alternativeName>
        <fullName evidence="11">Deamido-NAD(+) diphosphorylase</fullName>
    </alternativeName>
    <alternativeName>
        <fullName evidence="11">Deamido-NAD(+) pyrophosphorylase</fullName>
    </alternativeName>
    <alternativeName>
        <fullName evidence="11">Nicotinate mononucleotide adenylyltransferase</fullName>
        <shortName evidence="11">NaMN adenylyltransferase</shortName>
    </alternativeName>
</protein>
<evidence type="ECO:0000256" key="3">
    <source>
        <dbReference type="ARBA" id="ARBA00009014"/>
    </source>
</evidence>
<dbReference type="GO" id="GO:0005524">
    <property type="term" value="F:ATP binding"/>
    <property type="evidence" value="ECO:0007669"/>
    <property type="project" value="UniProtKB-KW"/>
</dbReference>
<dbReference type="CDD" id="cd02165">
    <property type="entry name" value="NMNAT"/>
    <property type="match status" value="1"/>
</dbReference>
<dbReference type="EC" id="2.7.7.18" evidence="11"/>
<dbReference type="EMBL" id="PKUN01000008">
    <property type="protein sequence ID" value="PLX62190.1"/>
    <property type="molecule type" value="Genomic_DNA"/>
</dbReference>
<keyword evidence="4 11" id="KW-0662">Pyridine nucleotide biosynthesis</keyword>
<evidence type="ECO:0000256" key="10">
    <source>
        <dbReference type="ARBA" id="ARBA00048721"/>
    </source>
</evidence>
<evidence type="ECO:0000259" key="12">
    <source>
        <dbReference type="Pfam" id="PF01467"/>
    </source>
</evidence>
<dbReference type="STRING" id="1111735.GCA_000428045_00919"/>
<evidence type="ECO:0000256" key="6">
    <source>
        <dbReference type="ARBA" id="ARBA00022695"/>
    </source>
</evidence>
<keyword evidence="5 11" id="KW-0808">Transferase</keyword>
<evidence type="ECO:0000256" key="2">
    <source>
        <dbReference type="ARBA" id="ARBA00005019"/>
    </source>
</evidence>
<dbReference type="UniPathway" id="UPA00253">
    <property type="reaction ID" value="UER00332"/>
</dbReference>
<dbReference type="InterPro" id="IPR014729">
    <property type="entry name" value="Rossmann-like_a/b/a_fold"/>
</dbReference>
<evidence type="ECO:0000313" key="13">
    <source>
        <dbReference type="EMBL" id="PLX62190.1"/>
    </source>
</evidence>
<dbReference type="AlphaFoldDB" id="A0A2N6CXZ4"/>
<dbReference type="NCBIfam" id="NF000839">
    <property type="entry name" value="PRK00071.1-1"/>
    <property type="match status" value="1"/>
</dbReference>
<proteinExistence type="inferred from homology"/>